<name>A0A6J4S6H8_9ACTN</name>
<evidence type="ECO:0008006" key="4">
    <source>
        <dbReference type="Google" id="ProtNLM"/>
    </source>
</evidence>
<dbReference type="EMBL" id="CADCVR010000042">
    <property type="protein sequence ID" value="CAA9490136.1"/>
    <property type="molecule type" value="Genomic_DNA"/>
</dbReference>
<feature type="transmembrane region" description="Helical" evidence="2">
    <location>
        <begin position="61"/>
        <end position="86"/>
    </location>
</feature>
<protein>
    <recommendedName>
        <fullName evidence="4">Integral membrane protein</fullName>
    </recommendedName>
</protein>
<reference evidence="3" key="1">
    <citation type="submission" date="2020-02" db="EMBL/GenBank/DDBJ databases">
        <authorList>
            <person name="Meier V. D."/>
        </authorList>
    </citation>
    <scope>NUCLEOTIDE SEQUENCE</scope>
    <source>
        <strain evidence="3">AVDCRST_MAG53</strain>
    </source>
</reference>
<organism evidence="3">
    <name type="scientific">uncultured Solirubrobacteraceae bacterium</name>
    <dbReference type="NCBI Taxonomy" id="1162706"/>
    <lineage>
        <taxon>Bacteria</taxon>
        <taxon>Bacillati</taxon>
        <taxon>Actinomycetota</taxon>
        <taxon>Thermoleophilia</taxon>
        <taxon>Solirubrobacterales</taxon>
        <taxon>Solirubrobacteraceae</taxon>
        <taxon>environmental samples</taxon>
    </lineage>
</organism>
<evidence type="ECO:0000313" key="3">
    <source>
        <dbReference type="EMBL" id="CAA9490136.1"/>
    </source>
</evidence>
<keyword evidence="2" id="KW-0472">Membrane</keyword>
<keyword evidence="2" id="KW-1133">Transmembrane helix</keyword>
<dbReference type="Pfam" id="PF07332">
    <property type="entry name" value="Phage_holin_3_6"/>
    <property type="match status" value="1"/>
</dbReference>
<evidence type="ECO:0000256" key="2">
    <source>
        <dbReference type="SAM" id="Phobius"/>
    </source>
</evidence>
<sequence length="150" mass="15762">MSDQLGNRGDPRGTSSHGDLREEPIGELLKRLSNETTTLVKMELDLAKAEMTQKGKDAGKGAGLLSGGAVAGLMTLGSLTAFLILLLDGAMANWLAALLVTILWAAVAGVLALQGKNKLQDATPPAPEQTIDTVKEDVQWAKTQKPSART</sequence>
<feature type="transmembrane region" description="Helical" evidence="2">
    <location>
        <begin position="92"/>
        <end position="113"/>
    </location>
</feature>
<gene>
    <name evidence="3" type="ORF">AVDCRST_MAG53-1548</name>
</gene>
<keyword evidence="2" id="KW-0812">Transmembrane</keyword>
<evidence type="ECO:0000256" key="1">
    <source>
        <dbReference type="SAM" id="MobiDB-lite"/>
    </source>
</evidence>
<accession>A0A6J4S6H8</accession>
<dbReference type="AlphaFoldDB" id="A0A6J4S6H8"/>
<proteinExistence type="predicted"/>
<feature type="region of interest" description="Disordered" evidence="1">
    <location>
        <begin position="1"/>
        <end position="25"/>
    </location>
</feature>
<dbReference type="InterPro" id="IPR009937">
    <property type="entry name" value="Phage_holin_3_6"/>
</dbReference>